<evidence type="ECO:0000256" key="13">
    <source>
        <dbReference type="ARBA" id="ARBA00023075"/>
    </source>
</evidence>
<dbReference type="InterPro" id="IPR010966">
    <property type="entry name" value="NqrB"/>
</dbReference>
<feature type="transmembrane region" description="Helical" evidence="16">
    <location>
        <begin position="249"/>
        <end position="277"/>
    </location>
</feature>
<evidence type="ECO:0000256" key="2">
    <source>
        <dbReference type="ARBA" id="ARBA00022475"/>
    </source>
</evidence>
<keyword evidence="8" id="KW-1278">Translocase</keyword>
<keyword evidence="7 16" id="KW-0812">Transmembrane</keyword>
<keyword evidence="4" id="KW-0597">Phosphoprotein</keyword>
<dbReference type="PANTHER" id="PTHR30578">
    <property type="entry name" value="ELECTRON TRANSPORT COMPLEX PROTEIN RNFD"/>
    <property type="match status" value="1"/>
</dbReference>
<dbReference type="NCBIfam" id="NF003756">
    <property type="entry name" value="PRK05349.1"/>
    <property type="match status" value="1"/>
</dbReference>
<reference evidence="17" key="1">
    <citation type="submission" date="2018-07" db="EMBL/GenBank/DDBJ databases">
        <authorList>
            <person name="Quirk P.G."/>
            <person name="Krulwich T.A."/>
        </authorList>
    </citation>
    <scope>NUCLEOTIDE SEQUENCE</scope>
</reference>
<dbReference type="GO" id="GO:0055085">
    <property type="term" value="P:transmembrane transport"/>
    <property type="evidence" value="ECO:0007669"/>
    <property type="project" value="InterPro"/>
</dbReference>
<dbReference type="GO" id="GO:0006814">
    <property type="term" value="P:sodium ion transport"/>
    <property type="evidence" value="ECO:0007669"/>
    <property type="project" value="UniProtKB-KW"/>
</dbReference>
<keyword evidence="9 16" id="KW-1133">Transmembrane helix</keyword>
<evidence type="ECO:0000256" key="6">
    <source>
        <dbReference type="ARBA" id="ARBA00022643"/>
    </source>
</evidence>
<keyword evidence="14 16" id="KW-0472">Membrane</keyword>
<evidence type="ECO:0000256" key="9">
    <source>
        <dbReference type="ARBA" id="ARBA00022989"/>
    </source>
</evidence>
<gene>
    <name evidence="17" type="primary">nqrB</name>
    <name evidence="17" type="ORF">DF3PB_1120010</name>
</gene>
<name>A0A380TA92_9ZZZZ</name>
<keyword evidence="11" id="KW-0915">Sodium</keyword>
<feature type="transmembrane region" description="Helical" evidence="16">
    <location>
        <begin position="152"/>
        <end position="171"/>
    </location>
</feature>
<keyword evidence="3" id="KW-0997">Cell inner membrane</keyword>
<dbReference type="GO" id="GO:0005886">
    <property type="term" value="C:plasma membrane"/>
    <property type="evidence" value="ECO:0007669"/>
    <property type="project" value="TreeGrafter"/>
</dbReference>
<dbReference type="PANTHER" id="PTHR30578:SF1">
    <property type="entry name" value="NA(+)-TRANSLOCATING NADH-QUINONE REDUCTASE SUBUNIT B"/>
    <property type="match status" value="1"/>
</dbReference>
<sequence length="402" mass="43661">MAWLRRWLDVIEPLVQKGGSLERFSAVYEAIDTFFYSPPDVTRSAPHVRDGLDLKRVMIYVLLASLPAALIGIYNVGYQANLAMAETGLPAIAGWRPTALTAFGIPFDPGSVWACFLHGLVYYLPIYIVTFTVGIFWEMLFASVRNHEVNEGFFVTSWLFGLTLPATIPLWQVALGISFGVVIGKEIFGGTGKNFLNPALVGRAFLFFAYPSEITGDVWVPVDGFTGATALAAAAQGGLEALTTAGYTWTLAFIGFIPGAIGETSTLACLFGALFLVYTRIASWQIMVSVLLGLVGTTLLFNLIGSDTNPMFGVPWYWHPVIGGAAFGLVFMATDPVSASMTNTGKWIFGAIIGVMTALIRVVNPAYPEGVMLAILFGNVCAPLIDYFVMRANIRRRMRRSA</sequence>
<evidence type="ECO:0000313" key="17">
    <source>
        <dbReference type="EMBL" id="SUS03885.1"/>
    </source>
</evidence>
<evidence type="ECO:0000256" key="4">
    <source>
        <dbReference type="ARBA" id="ARBA00022553"/>
    </source>
</evidence>
<evidence type="ECO:0000256" key="5">
    <source>
        <dbReference type="ARBA" id="ARBA00022630"/>
    </source>
</evidence>
<keyword evidence="10" id="KW-0520">NAD</keyword>
<dbReference type="HAMAP" id="MF_00426">
    <property type="entry name" value="NqrB"/>
    <property type="match status" value="1"/>
</dbReference>
<keyword evidence="6" id="KW-0288">FMN</keyword>
<proteinExistence type="inferred from homology"/>
<dbReference type="GO" id="GO:0010181">
    <property type="term" value="F:FMN binding"/>
    <property type="evidence" value="ECO:0007669"/>
    <property type="project" value="InterPro"/>
</dbReference>
<keyword evidence="5" id="KW-0285">Flavoprotein</keyword>
<evidence type="ECO:0000256" key="15">
    <source>
        <dbReference type="ARBA" id="ARBA00023201"/>
    </source>
</evidence>
<dbReference type="EMBL" id="UIDG01000016">
    <property type="protein sequence ID" value="SUS03885.1"/>
    <property type="molecule type" value="Genomic_DNA"/>
</dbReference>
<evidence type="ECO:0000256" key="3">
    <source>
        <dbReference type="ARBA" id="ARBA00022519"/>
    </source>
</evidence>
<evidence type="ECO:0000256" key="8">
    <source>
        <dbReference type="ARBA" id="ARBA00022967"/>
    </source>
</evidence>
<evidence type="ECO:0000256" key="11">
    <source>
        <dbReference type="ARBA" id="ARBA00023053"/>
    </source>
</evidence>
<dbReference type="GO" id="GO:0016655">
    <property type="term" value="F:oxidoreductase activity, acting on NAD(P)H, quinone or similar compound as acceptor"/>
    <property type="evidence" value="ECO:0007669"/>
    <property type="project" value="InterPro"/>
</dbReference>
<organism evidence="17">
    <name type="scientific">metagenome</name>
    <dbReference type="NCBI Taxonomy" id="256318"/>
    <lineage>
        <taxon>unclassified sequences</taxon>
        <taxon>metagenomes</taxon>
    </lineage>
</organism>
<dbReference type="Pfam" id="PF03116">
    <property type="entry name" value="NQR2_RnfD_RnfE"/>
    <property type="match status" value="1"/>
</dbReference>
<dbReference type="InterPro" id="IPR004338">
    <property type="entry name" value="NqrB/RnfD"/>
</dbReference>
<evidence type="ECO:0000256" key="7">
    <source>
        <dbReference type="ARBA" id="ARBA00022692"/>
    </source>
</evidence>
<feature type="transmembrane region" description="Helical" evidence="16">
    <location>
        <begin position="120"/>
        <end position="140"/>
    </location>
</feature>
<keyword evidence="13" id="KW-0830">Ubiquinone</keyword>
<feature type="transmembrane region" description="Helical" evidence="16">
    <location>
        <begin position="284"/>
        <end position="304"/>
    </location>
</feature>
<evidence type="ECO:0000256" key="14">
    <source>
        <dbReference type="ARBA" id="ARBA00023136"/>
    </source>
</evidence>
<evidence type="ECO:0000256" key="16">
    <source>
        <dbReference type="SAM" id="Phobius"/>
    </source>
</evidence>
<keyword evidence="1" id="KW-0813">Transport</keyword>
<evidence type="ECO:0000256" key="10">
    <source>
        <dbReference type="ARBA" id="ARBA00023027"/>
    </source>
</evidence>
<keyword evidence="12" id="KW-0406">Ion transport</keyword>
<dbReference type="NCBIfam" id="TIGR01937">
    <property type="entry name" value="nqrB"/>
    <property type="match status" value="1"/>
</dbReference>
<keyword evidence="17" id="KW-0560">Oxidoreductase</keyword>
<accession>A0A380TA92</accession>
<dbReference type="AlphaFoldDB" id="A0A380TA92"/>
<dbReference type="PIRSF" id="PIRSF016055">
    <property type="entry name" value="NADH-UbQ_OxRdtase_B_su"/>
    <property type="match status" value="1"/>
</dbReference>
<feature type="transmembrane region" description="Helical" evidence="16">
    <location>
        <begin position="370"/>
        <end position="390"/>
    </location>
</feature>
<feature type="transmembrane region" description="Helical" evidence="16">
    <location>
        <begin position="346"/>
        <end position="364"/>
    </location>
</feature>
<feature type="transmembrane region" description="Helical" evidence="16">
    <location>
        <begin position="316"/>
        <end position="334"/>
    </location>
</feature>
<feature type="transmembrane region" description="Helical" evidence="16">
    <location>
        <begin position="57"/>
        <end position="77"/>
    </location>
</feature>
<dbReference type="GO" id="GO:0022904">
    <property type="term" value="P:respiratory electron transport chain"/>
    <property type="evidence" value="ECO:0007669"/>
    <property type="project" value="InterPro"/>
</dbReference>
<keyword evidence="2" id="KW-1003">Cell membrane</keyword>
<dbReference type="EC" id="1.6.5.8" evidence="17"/>
<evidence type="ECO:0000256" key="12">
    <source>
        <dbReference type="ARBA" id="ARBA00023065"/>
    </source>
</evidence>
<protein>
    <submittedName>
        <fullName evidence="17">Na(+)-translocating NADH-quinone reductase subunit B</fullName>
        <ecNumber evidence="17">1.6.5.8</ecNumber>
    </submittedName>
</protein>
<keyword evidence="15" id="KW-0739">Sodium transport</keyword>
<evidence type="ECO:0000256" key="1">
    <source>
        <dbReference type="ARBA" id="ARBA00022448"/>
    </source>
</evidence>